<evidence type="ECO:0000256" key="7">
    <source>
        <dbReference type="SAM" id="MobiDB-lite"/>
    </source>
</evidence>
<feature type="region of interest" description="Disordered" evidence="7">
    <location>
        <begin position="1"/>
        <end position="25"/>
    </location>
</feature>
<comment type="caution">
    <text evidence="8">The sequence shown here is derived from an EMBL/GenBank/DDBJ whole genome shotgun (WGS) entry which is preliminary data.</text>
</comment>
<dbReference type="EMBL" id="CAUYUE010000016">
    <property type="protein sequence ID" value="CAK0787179.1"/>
    <property type="molecule type" value="Genomic_DNA"/>
</dbReference>
<dbReference type="PANTHER" id="PTHR11266">
    <property type="entry name" value="PEROXISOMAL MEMBRANE PROTEIN 2, PXMP2 MPV17"/>
    <property type="match status" value="1"/>
</dbReference>
<evidence type="ECO:0000313" key="9">
    <source>
        <dbReference type="Proteomes" id="UP001314263"/>
    </source>
</evidence>
<evidence type="ECO:0000313" key="8">
    <source>
        <dbReference type="EMBL" id="CAK0787179.1"/>
    </source>
</evidence>
<feature type="transmembrane region" description="Helical" evidence="6">
    <location>
        <begin position="131"/>
        <end position="151"/>
    </location>
</feature>
<dbReference type="GO" id="GO:0016020">
    <property type="term" value="C:membrane"/>
    <property type="evidence" value="ECO:0007669"/>
    <property type="project" value="UniProtKB-SubCell"/>
</dbReference>
<dbReference type="Proteomes" id="UP001314263">
    <property type="component" value="Unassembled WGS sequence"/>
</dbReference>
<accession>A0AAV1IJ69</accession>
<evidence type="ECO:0000256" key="6">
    <source>
        <dbReference type="RuleBase" id="RU363053"/>
    </source>
</evidence>
<evidence type="ECO:0000256" key="1">
    <source>
        <dbReference type="ARBA" id="ARBA00004141"/>
    </source>
</evidence>
<protein>
    <submittedName>
        <fullName evidence="8">Uncharacterized protein</fullName>
    </submittedName>
</protein>
<dbReference type="PANTHER" id="PTHR11266:SF17">
    <property type="entry name" value="PROTEIN MPV17"/>
    <property type="match status" value="1"/>
</dbReference>
<keyword evidence="9" id="KW-1185">Reference proteome</keyword>
<evidence type="ECO:0000256" key="5">
    <source>
        <dbReference type="ARBA" id="ARBA00023136"/>
    </source>
</evidence>
<feature type="transmembrane region" description="Helical" evidence="6">
    <location>
        <begin position="163"/>
        <end position="185"/>
    </location>
</feature>
<keyword evidence="3 6" id="KW-0812">Transmembrane</keyword>
<sequence>MPSPQEVLDNSVSQPATKTWEDVPEETKRKVQTPGFLKRFWRAYVTALDKHPIAVKSATSFFGFMIGDLLAQTITGHGAYDLFRTLRLVAFGVTLDGPVGHVWYTLLDRKVFPNEPTSNRAVVCKMLADQLLWAPFFSCVFFVFTNVLAGHPEMVLPSIQAKLLPMMIANFAVWPIAHLINFKFIPSQQRILYINCCQILWSAYLSNLSAGRTKTR</sequence>
<name>A0AAV1IJ69_9CHLO</name>
<keyword evidence="4 6" id="KW-1133">Transmembrane helix</keyword>
<evidence type="ECO:0000256" key="2">
    <source>
        <dbReference type="ARBA" id="ARBA00006824"/>
    </source>
</evidence>
<gene>
    <name evidence="8" type="ORF">CVIRNUC_010395</name>
</gene>
<proteinExistence type="inferred from homology"/>
<evidence type="ECO:0000256" key="4">
    <source>
        <dbReference type="ARBA" id="ARBA00022989"/>
    </source>
</evidence>
<dbReference type="GO" id="GO:0005737">
    <property type="term" value="C:cytoplasm"/>
    <property type="evidence" value="ECO:0007669"/>
    <property type="project" value="TreeGrafter"/>
</dbReference>
<reference evidence="8 9" key="1">
    <citation type="submission" date="2023-10" db="EMBL/GenBank/DDBJ databases">
        <authorList>
            <person name="Maclean D."/>
            <person name="Macfadyen A."/>
        </authorList>
    </citation>
    <scope>NUCLEOTIDE SEQUENCE [LARGE SCALE GENOMIC DNA]</scope>
</reference>
<evidence type="ECO:0000256" key="3">
    <source>
        <dbReference type="ARBA" id="ARBA00022692"/>
    </source>
</evidence>
<feature type="compositionally biased region" description="Polar residues" evidence="7">
    <location>
        <begin position="8"/>
        <end position="17"/>
    </location>
</feature>
<keyword evidence="5 6" id="KW-0472">Membrane</keyword>
<dbReference type="AlphaFoldDB" id="A0AAV1IJ69"/>
<comment type="similarity">
    <text evidence="2 6">Belongs to the peroxisomal membrane protein PXMP2/4 family.</text>
</comment>
<comment type="subcellular location">
    <subcellularLocation>
        <location evidence="1">Membrane</location>
        <topology evidence="1">Multi-pass membrane protein</topology>
    </subcellularLocation>
</comment>
<dbReference type="InterPro" id="IPR007248">
    <property type="entry name" value="Mpv17_PMP22"/>
</dbReference>
<dbReference type="Pfam" id="PF04117">
    <property type="entry name" value="Mpv17_PMP22"/>
    <property type="match status" value="1"/>
</dbReference>
<organism evidence="8 9">
    <name type="scientific">Coccomyxa viridis</name>
    <dbReference type="NCBI Taxonomy" id="1274662"/>
    <lineage>
        <taxon>Eukaryota</taxon>
        <taxon>Viridiplantae</taxon>
        <taxon>Chlorophyta</taxon>
        <taxon>core chlorophytes</taxon>
        <taxon>Trebouxiophyceae</taxon>
        <taxon>Trebouxiophyceae incertae sedis</taxon>
        <taxon>Coccomyxaceae</taxon>
        <taxon>Coccomyxa</taxon>
    </lineage>
</organism>